<sequence length="153" mass="16597">MAAWTLTATWQFARFPSAPQYCRATPTEAVPHLGNDTSSITHTSGRIARLSRSAIRRRTGSGSHGDWFTNCCRACMFPSGKPLGHRLDRLAPPVQHQTPQITPAPPPLIPRGNEANTSATNSDNSPGAVPPPPTSYPEDAHHQARSPNVTKHY</sequence>
<dbReference type="Proteomes" id="UP001052739">
    <property type="component" value="Unassembled WGS sequence"/>
</dbReference>
<comment type="caution">
    <text evidence="2">The sequence shown here is derived from an EMBL/GenBank/DDBJ whole genome shotgun (WGS) entry which is preliminary data.</text>
</comment>
<feature type="compositionally biased region" description="Polar residues" evidence="1">
    <location>
        <begin position="114"/>
        <end position="125"/>
    </location>
</feature>
<evidence type="ECO:0000313" key="3">
    <source>
        <dbReference type="Proteomes" id="UP001052739"/>
    </source>
</evidence>
<dbReference type="EMBL" id="BNDW01000014">
    <property type="protein sequence ID" value="GHI20446.1"/>
    <property type="molecule type" value="Genomic_DNA"/>
</dbReference>
<gene>
    <name evidence="2" type="ORF">Shyd_18170</name>
</gene>
<name>A0ABQ3P5Z5_9ACTN</name>
<organism evidence="2 3">
    <name type="scientific">Streptomyces hydrogenans</name>
    <dbReference type="NCBI Taxonomy" id="1873719"/>
    <lineage>
        <taxon>Bacteria</taxon>
        <taxon>Bacillati</taxon>
        <taxon>Actinomycetota</taxon>
        <taxon>Actinomycetes</taxon>
        <taxon>Kitasatosporales</taxon>
        <taxon>Streptomycetaceae</taxon>
        <taxon>Streptomyces</taxon>
    </lineage>
</organism>
<reference evidence="2" key="1">
    <citation type="submission" date="2024-05" db="EMBL/GenBank/DDBJ databases">
        <title>Whole genome shotgun sequence of Streptomyces hydrogenans NBRC 13475.</title>
        <authorList>
            <person name="Komaki H."/>
            <person name="Tamura T."/>
        </authorList>
    </citation>
    <scope>NUCLEOTIDE SEQUENCE</scope>
    <source>
        <strain evidence="2">NBRC 13475</strain>
    </source>
</reference>
<feature type="region of interest" description="Disordered" evidence="1">
    <location>
        <begin position="83"/>
        <end position="153"/>
    </location>
</feature>
<keyword evidence="3" id="KW-1185">Reference proteome</keyword>
<evidence type="ECO:0000313" key="2">
    <source>
        <dbReference type="EMBL" id="GHI20446.1"/>
    </source>
</evidence>
<protein>
    <submittedName>
        <fullName evidence="2">Uncharacterized protein</fullName>
    </submittedName>
</protein>
<accession>A0ABQ3P5Z5</accession>
<evidence type="ECO:0000256" key="1">
    <source>
        <dbReference type="SAM" id="MobiDB-lite"/>
    </source>
</evidence>
<proteinExistence type="predicted"/>